<evidence type="ECO:0000313" key="3">
    <source>
        <dbReference type="Proteomes" id="UP000005065"/>
    </source>
</evidence>
<proteinExistence type="predicted"/>
<evidence type="ECO:0000256" key="1">
    <source>
        <dbReference type="SAM" id="Phobius"/>
    </source>
</evidence>
<reference evidence="2 3" key="1">
    <citation type="journal article" date="2011" name="BMC Genomics">
        <title>Genome sequencing reveals diversification of virulence factor content and possible host adaptation in distinct subpopulations of Salmonella enterica.</title>
        <authorList>
            <person name="den Bakker H.C."/>
            <person name="Moreno Switt A.I."/>
            <person name="Govoni G."/>
            <person name="Cummings C.A."/>
            <person name="Ranieri M.L."/>
            <person name="Degoricija L."/>
            <person name="Hoelzer K."/>
            <person name="Rodriguez-Rivera L.D."/>
            <person name="Brown S."/>
            <person name="Bolchacova E."/>
            <person name="Furtado M.R."/>
            <person name="Wiedmann M."/>
        </authorList>
    </citation>
    <scope>NUCLEOTIDE SEQUENCE [LARGE SCALE GENOMIC DNA]</scope>
    <source>
        <strain evidence="2 3">A4-543</strain>
    </source>
</reference>
<dbReference type="AlphaFoldDB" id="G5R263"/>
<feature type="transmembrane region" description="Helical" evidence="1">
    <location>
        <begin position="6"/>
        <end position="33"/>
    </location>
</feature>
<dbReference type="PATRIC" id="fig|913082.3.peg.2655"/>
<accession>G5R263</accession>
<evidence type="ECO:0000313" key="2">
    <source>
        <dbReference type="EMBL" id="EHC86214.1"/>
    </source>
</evidence>
<dbReference type="Proteomes" id="UP000005065">
    <property type="component" value="Unassembled WGS sequence"/>
</dbReference>
<protein>
    <submittedName>
        <fullName evidence="2">Uncharacterized protein</fullName>
    </submittedName>
</protein>
<gene>
    <name evidence="2" type="ORF">LTSESEN_3469</name>
</gene>
<keyword evidence="1" id="KW-0812">Transmembrane</keyword>
<comment type="caution">
    <text evidence="2">The sequence shown here is derived from an EMBL/GenBank/DDBJ whole genome shotgun (WGS) entry which is preliminary data.</text>
</comment>
<organism evidence="2 3">
    <name type="scientific">Salmonella enterica subsp. enterica serovar Senftenberg str. A4-543</name>
    <dbReference type="NCBI Taxonomy" id="913082"/>
    <lineage>
        <taxon>Bacteria</taxon>
        <taxon>Pseudomonadati</taxon>
        <taxon>Pseudomonadota</taxon>
        <taxon>Gammaproteobacteria</taxon>
        <taxon>Enterobacterales</taxon>
        <taxon>Enterobacteriaceae</taxon>
        <taxon>Salmonella</taxon>
    </lineage>
</organism>
<sequence>MSSIIISLIYFFVLALILSGFVGSFVWLGLWIYSRFRTLNLHIFPANRQS</sequence>
<name>G5R263_SALSE</name>
<keyword evidence="1" id="KW-1133">Transmembrane helix</keyword>
<keyword evidence="1" id="KW-0472">Membrane</keyword>
<dbReference type="EMBL" id="AFCU01001142">
    <property type="protein sequence ID" value="EHC86214.1"/>
    <property type="molecule type" value="Genomic_DNA"/>
</dbReference>
<dbReference type="BioCyc" id="SENT913082:G120J-3966-MONOMER"/>